<dbReference type="KEGG" id="tps:THAPSDRAFT_4655"/>
<dbReference type="InParanoid" id="B8BZX0"/>
<dbReference type="InterPro" id="IPR018247">
    <property type="entry name" value="EF_Hand_1_Ca_BS"/>
</dbReference>
<dbReference type="PANTHER" id="PTHR24171">
    <property type="entry name" value="ANKYRIN REPEAT DOMAIN-CONTAINING PROTEIN 39-RELATED"/>
    <property type="match status" value="1"/>
</dbReference>
<dbReference type="InterPro" id="IPR011992">
    <property type="entry name" value="EF-hand-dom_pair"/>
</dbReference>
<dbReference type="GeneID" id="7443708"/>
<reference evidence="9 10" key="1">
    <citation type="journal article" date="2004" name="Science">
        <title>The genome of the diatom Thalassiosira pseudonana: ecology, evolution, and metabolism.</title>
        <authorList>
            <person name="Armbrust E.V."/>
            <person name="Berges J.A."/>
            <person name="Bowler C."/>
            <person name="Green B.R."/>
            <person name="Martinez D."/>
            <person name="Putnam N.H."/>
            <person name="Zhou S."/>
            <person name="Allen A.E."/>
            <person name="Apt K.E."/>
            <person name="Bechner M."/>
            <person name="Brzezinski M.A."/>
            <person name="Chaal B.K."/>
            <person name="Chiovitti A."/>
            <person name="Davis A.K."/>
            <person name="Demarest M.S."/>
            <person name="Detter J.C."/>
            <person name="Glavina T."/>
            <person name="Goodstein D."/>
            <person name="Hadi M.Z."/>
            <person name="Hellsten U."/>
            <person name="Hildebrand M."/>
            <person name="Jenkins B.D."/>
            <person name="Jurka J."/>
            <person name="Kapitonov V.V."/>
            <person name="Kroger N."/>
            <person name="Lau W.W."/>
            <person name="Lane T.W."/>
            <person name="Larimer F.W."/>
            <person name="Lippmeier J.C."/>
            <person name="Lucas S."/>
            <person name="Medina M."/>
            <person name="Montsant A."/>
            <person name="Obornik M."/>
            <person name="Parker M.S."/>
            <person name="Palenik B."/>
            <person name="Pazour G.J."/>
            <person name="Richardson P.M."/>
            <person name="Rynearson T.A."/>
            <person name="Saito M.A."/>
            <person name="Schwartz D.C."/>
            <person name="Thamatrakoln K."/>
            <person name="Valentin K."/>
            <person name="Vardi A."/>
            <person name="Wilkerson F.P."/>
            <person name="Rokhsar D.S."/>
        </authorList>
    </citation>
    <scope>NUCLEOTIDE SEQUENCE [LARGE SCALE GENOMIC DNA]</scope>
    <source>
        <strain evidence="9 10">CCMP1335</strain>
    </source>
</reference>
<dbReference type="CDD" id="cd00051">
    <property type="entry name" value="EFh"/>
    <property type="match status" value="1"/>
</dbReference>
<accession>B8BZX0</accession>
<reference evidence="9 10" key="2">
    <citation type="journal article" date="2008" name="Nature">
        <title>The Phaeodactylum genome reveals the evolutionary history of diatom genomes.</title>
        <authorList>
            <person name="Bowler C."/>
            <person name="Allen A.E."/>
            <person name="Badger J.H."/>
            <person name="Grimwood J."/>
            <person name="Jabbari K."/>
            <person name="Kuo A."/>
            <person name="Maheswari U."/>
            <person name="Martens C."/>
            <person name="Maumus F."/>
            <person name="Otillar R.P."/>
            <person name="Rayko E."/>
            <person name="Salamov A."/>
            <person name="Vandepoele K."/>
            <person name="Beszteri B."/>
            <person name="Gruber A."/>
            <person name="Heijde M."/>
            <person name="Katinka M."/>
            <person name="Mock T."/>
            <person name="Valentin K."/>
            <person name="Verret F."/>
            <person name="Berges J.A."/>
            <person name="Brownlee C."/>
            <person name="Cadoret J.P."/>
            <person name="Chiovitti A."/>
            <person name="Choi C.J."/>
            <person name="Coesel S."/>
            <person name="De Martino A."/>
            <person name="Detter J.C."/>
            <person name="Durkin C."/>
            <person name="Falciatore A."/>
            <person name="Fournet J."/>
            <person name="Haruta M."/>
            <person name="Huysman M.J."/>
            <person name="Jenkins B.D."/>
            <person name="Jiroutova K."/>
            <person name="Jorgensen R.E."/>
            <person name="Joubert Y."/>
            <person name="Kaplan A."/>
            <person name="Kroger N."/>
            <person name="Kroth P.G."/>
            <person name="La Roche J."/>
            <person name="Lindquist E."/>
            <person name="Lommer M."/>
            <person name="Martin-Jezequel V."/>
            <person name="Lopez P.J."/>
            <person name="Lucas S."/>
            <person name="Mangogna M."/>
            <person name="McGinnis K."/>
            <person name="Medlin L.K."/>
            <person name="Montsant A."/>
            <person name="Oudot-Le Secq M.P."/>
            <person name="Napoli C."/>
            <person name="Obornik M."/>
            <person name="Parker M.S."/>
            <person name="Petit J.L."/>
            <person name="Porcel B.M."/>
            <person name="Poulsen N."/>
            <person name="Robison M."/>
            <person name="Rychlewski L."/>
            <person name="Rynearson T.A."/>
            <person name="Schmutz J."/>
            <person name="Shapiro H."/>
            <person name="Siaut M."/>
            <person name="Stanley M."/>
            <person name="Sussman M.R."/>
            <person name="Taylor A.R."/>
            <person name="Vardi A."/>
            <person name="von Dassow P."/>
            <person name="Vyverman W."/>
            <person name="Willis A."/>
            <person name="Wyrwicz L.S."/>
            <person name="Rokhsar D.S."/>
            <person name="Weissenbach J."/>
            <person name="Armbrust E.V."/>
            <person name="Green B.R."/>
            <person name="Van de Peer Y."/>
            <person name="Grigoriev I.V."/>
        </authorList>
    </citation>
    <scope>NUCLEOTIDE SEQUENCE [LARGE SCALE GENOMIC DNA]</scope>
    <source>
        <strain evidence="9 10">CCMP1335</strain>
    </source>
</reference>
<dbReference type="eggNOG" id="ENOG502RRCB">
    <property type="taxonomic scope" value="Eukaryota"/>
</dbReference>
<evidence type="ECO:0000259" key="8">
    <source>
        <dbReference type="PROSITE" id="PS50892"/>
    </source>
</evidence>
<dbReference type="EMBL" id="CM000641">
    <property type="protein sequence ID" value="EED93419.1"/>
    <property type="molecule type" value="Genomic_DNA"/>
</dbReference>
<evidence type="ECO:0000256" key="3">
    <source>
        <dbReference type="ARBA" id="ARBA00023043"/>
    </source>
</evidence>
<evidence type="ECO:0000256" key="6">
    <source>
        <dbReference type="SAM" id="MobiDB-lite"/>
    </source>
</evidence>
<dbReference type="Proteomes" id="UP000001449">
    <property type="component" value="Chromosome 4"/>
</dbReference>
<dbReference type="SUPFAM" id="SSF48403">
    <property type="entry name" value="Ankyrin repeat"/>
    <property type="match status" value="1"/>
</dbReference>
<dbReference type="STRING" id="35128.B8BZX0"/>
<dbReference type="Gene3D" id="1.20.5.110">
    <property type="match status" value="1"/>
</dbReference>
<organism evidence="9 10">
    <name type="scientific">Thalassiosira pseudonana</name>
    <name type="common">Marine diatom</name>
    <name type="synonym">Cyclotella nana</name>
    <dbReference type="NCBI Taxonomy" id="35128"/>
    <lineage>
        <taxon>Eukaryota</taxon>
        <taxon>Sar</taxon>
        <taxon>Stramenopiles</taxon>
        <taxon>Ochrophyta</taxon>
        <taxon>Bacillariophyta</taxon>
        <taxon>Coscinodiscophyceae</taxon>
        <taxon>Thalassiosirophycidae</taxon>
        <taxon>Thalassiosirales</taxon>
        <taxon>Thalassiosiraceae</taxon>
        <taxon>Thalassiosira</taxon>
    </lineage>
</organism>
<name>B8BZX0_THAPS</name>
<dbReference type="HOGENOM" id="CLU_431833_0_0_1"/>
<evidence type="ECO:0000259" key="7">
    <source>
        <dbReference type="PROSITE" id="PS50222"/>
    </source>
</evidence>
<keyword evidence="2" id="KW-0106">Calcium</keyword>
<dbReference type="InterPro" id="IPR002110">
    <property type="entry name" value="Ankyrin_rpt"/>
</dbReference>
<evidence type="ECO:0000256" key="4">
    <source>
        <dbReference type="PROSITE-ProRule" id="PRU00023"/>
    </source>
</evidence>
<evidence type="ECO:0000256" key="1">
    <source>
        <dbReference type="ARBA" id="ARBA00022737"/>
    </source>
</evidence>
<feature type="domain" description="EF-hand" evidence="7">
    <location>
        <begin position="294"/>
        <end position="329"/>
    </location>
</feature>
<dbReference type="Gene3D" id="1.25.40.20">
    <property type="entry name" value="Ankyrin repeat-containing domain"/>
    <property type="match status" value="1"/>
</dbReference>
<dbReference type="SUPFAM" id="SSF58038">
    <property type="entry name" value="SNARE fusion complex"/>
    <property type="match status" value="1"/>
</dbReference>
<feature type="region of interest" description="Disordered" evidence="6">
    <location>
        <begin position="566"/>
        <end position="594"/>
    </location>
</feature>
<dbReference type="GO" id="GO:0005509">
    <property type="term" value="F:calcium ion binding"/>
    <property type="evidence" value="ECO:0000318"/>
    <property type="project" value="GO_Central"/>
</dbReference>
<dbReference type="InterPro" id="IPR036770">
    <property type="entry name" value="Ankyrin_rpt-contain_sf"/>
</dbReference>
<dbReference type="Pfam" id="PF00957">
    <property type="entry name" value="Synaptobrevin"/>
    <property type="match status" value="1"/>
</dbReference>
<dbReference type="OMA" id="LLKRGPI"/>
<evidence type="ECO:0000256" key="2">
    <source>
        <dbReference type="ARBA" id="ARBA00022837"/>
    </source>
</evidence>
<dbReference type="PROSITE" id="PS00018">
    <property type="entry name" value="EF_HAND_1"/>
    <property type="match status" value="2"/>
</dbReference>
<keyword evidence="10" id="KW-1185">Reference proteome</keyword>
<feature type="repeat" description="ANK" evidence="4">
    <location>
        <begin position="489"/>
        <end position="521"/>
    </location>
</feature>
<feature type="domain" description="V-SNARE coiled-coil homology" evidence="8">
    <location>
        <begin position="569"/>
        <end position="629"/>
    </location>
</feature>
<dbReference type="SMART" id="SM00248">
    <property type="entry name" value="ANK"/>
    <property type="match status" value="2"/>
</dbReference>
<sequence length="634" mass="70811">MFKPKSVQPPQNQEDDASVDDDLAILNSMDIDSDFNVWSDFRSSFSIEKREALRRMSSRGSIGDSGRSGNTTGAVIEEMKLGASKLRSSGMVPITEIDITASTNSVVRGDSEALDNDGDDLHVAFSSLSVAEQKDIRAWNVRLAREQVFSRYYFPKQWELRENKTIEQDLMLKDPQASIGFSSEPGDELTRKAVSSIFYPGEMDEKSVLLKRGPILFNGADEMELLLFTHGIVFSRIQFDSLMSLLLAMNTEKNAVNLTAKQLQKRFDSIDSDGSGELDRCELKEVFHSMGIPVSELALSELMERFDADQSGTIDFTEFEQVLEEIKPKEEAENASNWGSWGKKLMKALNPSDVKRKLALARQLSDVKWVESLNICSSEATLFYARSSWADLTFAIFIKGEKEPLIVVCSKPEQRQAWIDALCICIVNSIKFGSDASLRELFTKKIGWQHGLIRASLFSLVVCDDYQGLQSQIDKLPPGITIDDHDEYYGFTSLHYAVVLDRLDFADLLLGSGAKVNSKDNEKKTPMDHAISSGNRDMARLLEHHGGKQNVGGVLFESALEEQKQQKGSNHKVISQAKGAAGSMSQAMSALRERGERLEKLDNKTSQLQSDAANYADMAKQLKEKQKKKRFLGL</sequence>
<keyword evidence="5" id="KW-0175">Coiled coil</keyword>
<dbReference type="PROSITE" id="PS50088">
    <property type="entry name" value="ANK_REPEAT"/>
    <property type="match status" value="1"/>
</dbReference>
<evidence type="ECO:0000313" key="10">
    <source>
        <dbReference type="Proteomes" id="UP000001449"/>
    </source>
</evidence>
<dbReference type="InterPro" id="IPR042855">
    <property type="entry name" value="V_SNARE_CC"/>
</dbReference>
<dbReference type="PaxDb" id="35128-Thaps4655"/>
<dbReference type="Pfam" id="PF12796">
    <property type="entry name" value="Ank_2"/>
    <property type="match status" value="1"/>
</dbReference>
<dbReference type="SUPFAM" id="SSF47473">
    <property type="entry name" value="EF-hand"/>
    <property type="match status" value="1"/>
</dbReference>
<dbReference type="RefSeq" id="XP_002289882.1">
    <property type="nucleotide sequence ID" value="XM_002289846.1"/>
</dbReference>
<dbReference type="PROSITE" id="PS50222">
    <property type="entry name" value="EF_HAND_2"/>
    <property type="match status" value="2"/>
</dbReference>
<dbReference type="GO" id="GO:0030234">
    <property type="term" value="F:enzyme regulator activity"/>
    <property type="evidence" value="ECO:0000318"/>
    <property type="project" value="GO_Central"/>
</dbReference>
<dbReference type="PROSITE" id="PS50297">
    <property type="entry name" value="ANK_REP_REGION"/>
    <property type="match status" value="1"/>
</dbReference>
<keyword evidence="3 4" id="KW-0040">ANK repeat</keyword>
<keyword evidence="1" id="KW-0677">Repeat</keyword>
<dbReference type="Pfam" id="PF13499">
    <property type="entry name" value="EF-hand_7"/>
    <property type="match status" value="1"/>
</dbReference>
<dbReference type="Gene3D" id="1.10.238.10">
    <property type="entry name" value="EF-hand"/>
    <property type="match status" value="1"/>
</dbReference>
<evidence type="ECO:0000256" key="5">
    <source>
        <dbReference type="PROSITE-ProRule" id="PRU00290"/>
    </source>
</evidence>
<dbReference type="PROSITE" id="PS50892">
    <property type="entry name" value="V_SNARE"/>
    <property type="match status" value="1"/>
</dbReference>
<feature type="compositionally biased region" description="Low complexity" evidence="6">
    <location>
        <begin position="575"/>
        <end position="590"/>
    </location>
</feature>
<dbReference type="SMART" id="SM00054">
    <property type="entry name" value="EFh"/>
    <property type="match status" value="2"/>
</dbReference>
<proteinExistence type="predicted"/>
<dbReference type="AlphaFoldDB" id="B8BZX0"/>
<protein>
    <submittedName>
        <fullName evidence="9">Uncharacterized protein</fullName>
    </submittedName>
</protein>
<evidence type="ECO:0000313" key="9">
    <source>
        <dbReference type="EMBL" id="EED93419.1"/>
    </source>
</evidence>
<feature type="domain" description="EF-hand" evidence="7">
    <location>
        <begin position="258"/>
        <end position="293"/>
    </location>
</feature>
<dbReference type="GO" id="GO:0005737">
    <property type="term" value="C:cytoplasm"/>
    <property type="evidence" value="ECO:0000318"/>
    <property type="project" value="GO_Central"/>
</dbReference>
<gene>
    <name evidence="9" type="ORF">THAPSDRAFT_4655</name>
</gene>
<dbReference type="InterPro" id="IPR002048">
    <property type="entry name" value="EF_hand_dom"/>
</dbReference>
<dbReference type="CDD" id="cd15873">
    <property type="entry name" value="R-SNARE_STXBP5_6"/>
    <property type="match status" value="1"/>
</dbReference>